<organism evidence="1 2">
    <name type="scientific">Curvibacter cyanobacteriorum</name>
    <dbReference type="NCBI Taxonomy" id="3026422"/>
    <lineage>
        <taxon>Bacteria</taxon>
        <taxon>Pseudomonadati</taxon>
        <taxon>Pseudomonadota</taxon>
        <taxon>Betaproteobacteria</taxon>
        <taxon>Burkholderiales</taxon>
        <taxon>Comamonadaceae</taxon>
        <taxon>Curvibacter</taxon>
    </lineage>
</organism>
<dbReference type="Proteomes" id="UP001528673">
    <property type="component" value="Unassembled WGS sequence"/>
</dbReference>
<sequence length="116" mass="13016">MPSKSHIHPPETRSQRLIDRLKQLRQFQPAQEREMAIHVLSGVVVTALPDPAHEGHGLLQLRLPHGLTEAVMGDAYLALQLIEHCRLEHDGPDGDSPVARRVQAWAKKWSDLDELG</sequence>
<dbReference type="RefSeq" id="WP_273950924.1">
    <property type="nucleotide sequence ID" value="NZ_JAQSIP010000003.1"/>
</dbReference>
<name>A0ABT5MXH8_9BURK</name>
<evidence type="ECO:0000313" key="2">
    <source>
        <dbReference type="Proteomes" id="UP001528673"/>
    </source>
</evidence>
<evidence type="ECO:0000313" key="1">
    <source>
        <dbReference type="EMBL" id="MDD0838720.1"/>
    </source>
</evidence>
<protein>
    <submittedName>
        <fullName evidence="1">Uncharacterized protein</fullName>
    </submittedName>
</protein>
<gene>
    <name evidence="1" type="ORF">PSQ40_09060</name>
</gene>
<proteinExistence type="predicted"/>
<keyword evidence="2" id="KW-1185">Reference proteome</keyword>
<comment type="caution">
    <text evidence="1">The sequence shown here is derived from an EMBL/GenBank/DDBJ whole genome shotgun (WGS) entry which is preliminary data.</text>
</comment>
<reference evidence="1 2" key="1">
    <citation type="submission" date="2023-02" db="EMBL/GenBank/DDBJ databases">
        <title>Bacterial whole genomic sequence of Curvibacter sp. HBC61.</title>
        <authorList>
            <person name="Le V."/>
            <person name="Ko S.-R."/>
            <person name="Ahn C.-Y."/>
            <person name="Oh H.-M."/>
        </authorList>
    </citation>
    <scope>NUCLEOTIDE SEQUENCE [LARGE SCALE GENOMIC DNA]</scope>
    <source>
        <strain evidence="1 2">HBC61</strain>
    </source>
</reference>
<accession>A0ABT5MXH8</accession>
<dbReference type="EMBL" id="JAQSIP010000003">
    <property type="protein sequence ID" value="MDD0838720.1"/>
    <property type="molecule type" value="Genomic_DNA"/>
</dbReference>